<dbReference type="Proteomes" id="UP000283433">
    <property type="component" value="Unassembled WGS sequence"/>
</dbReference>
<dbReference type="RefSeq" id="WP_120180519.1">
    <property type="nucleotide sequence ID" value="NZ_MBTA01000002.1"/>
</dbReference>
<dbReference type="AlphaFoldDB" id="A0A419SBA9"/>
<proteinExistence type="predicted"/>
<dbReference type="EMBL" id="MBTA01000002">
    <property type="protein sequence ID" value="RKD19585.1"/>
    <property type="molecule type" value="Genomic_DNA"/>
</dbReference>
<evidence type="ECO:0000313" key="1">
    <source>
        <dbReference type="EMBL" id="RKD19585.1"/>
    </source>
</evidence>
<protein>
    <recommendedName>
        <fullName evidence="3">GIY-YIG domain-containing protein</fullName>
    </recommendedName>
</protein>
<gene>
    <name evidence="1" type="ORF">BCY91_13395</name>
</gene>
<organism evidence="1 2">
    <name type="scientific">Pelobium manganitolerans</name>
    <dbReference type="NCBI Taxonomy" id="1842495"/>
    <lineage>
        <taxon>Bacteria</taxon>
        <taxon>Pseudomonadati</taxon>
        <taxon>Bacteroidota</taxon>
        <taxon>Sphingobacteriia</taxon>
        <taxon>Sphingobacteriales</taxon>
        <taxon>Sphingobacteriaceae</taxon>
        <taxon>Pelobium</taxon>
    </lineage>
</organism>
<name>A0A419SBA9_9SPHI</name>
<reference evidence="1 2" key="1">
    <citation type="submission" date="2016-07" db="EMBL/GenBank/DDBJ databases">
        <title>Genome of Pelobium manganitolerans.</title>
        <authorList>
            <person name="Wu S."/>
            <person name="Wang G."/>
        </authorList>
    </citation>
    <scope>NUCLEOTIDE SEQUENCE [LARGE SCALE GENOMIC DNA]</scope>
    <source>
        <strain evidence="1 2">YS-25</strain>
    </source>
</reference>
<keyword evidence="2" id="KW-1185">Reference proteome</keyword>
<sequence>MRKTQELLAELEKYENKGRFQFRINDVLSLVCNIPIRKDYSGLYAFYSENKELVYVGISGREGSEGNIIHRKDGLRGRFLTGKQFGQRRSISLPIQMKLDGISTLEIHWFVTCGDNAKDIPRPIEKAIIEMFKLENNGKRPKWNKRD</sequence>
<dbReference type="OrthoDB" id="838435at2"/>
<accession>A0A419SBA9</accession>
<evidence type="ECO:0008006" key="3">
    <source>
        <dbReference type="Google" id="ProtNLM"/>
    </source>
</evidence>
<evidence type="ECO:0000313" key="2">
    <source>
        <dbReference type="Proteomes" id="UP000283433"/>
    </source>
</evidence>
<comment type="caution">
    <text evidence="1">The sequence shown here is derived from an EMBL/GenBank/DDBJ whole genome shotgun (WGS) entry which is preliminary data.</text>
</comment>